<evidence type="ECO:0000259" key="2">
    <source>
        <dbReference type="Pfam" id="PF01814"/>
    </source>
</evidence>
<evidence type="ECO:0000313" key="3">
    <source>
        <dbReference type="EMBL" id="WQQ25288.1"/>
    </source>
</evidence>
<accession>A0ABZ0ZLR2</accession>
<dbReference type="Proteomes" id="UP001327225">
    <property type="component" value="Chromosome"/>
</dbReference>
<organism evidence="3 4">
    <name type="scientific">Nocardioides bizhenqiangii</name>
    <dbReference type="NCBI Taxonomy" id="3095076"/>
    <lineage>
        <taxon>Bacteria</taxon>
        <taxon>Bacillati</taxon>
        <taxon>Actinomycetota</taxon>
        <taxon>Actinomycetes</taxon>
        <taxon>Propionibacteriales</taxon>
        <taxon>Nocardioidaceae</taxon>
        <taxon>Nocardioides</taxon>
    </lineage>
</organism>
<dbReference type="PANTHER" id="PTHR38048:SF2">
    <property type="entry name" value="HEMERYTHRIN-LIKE DOMAIN-CONTAINING PROTEIN"/>
    <property type="match status" value="1"/>
</dbReference>
<gene>
    <name evidence="3" type="ORF">SHK19_15100</name>
</gene>
<keyword evidence="1" id="KW-0175">Coiled coil</keyword>
<feature type="coiled-coil region" evidence="1">
    <location>
        <begin position="119"/>
        <end position="150"/>
    </location>
</feature>
<dbReference type="Pfam" id="PF01814">
    <property type="entry name" value="Hemerythrin"/>
    <property type="match status" value="1"/>
</dbReference>
<dbReference type="InterPro" id="IPR012312">
    <property type="entry name" value="Hemerythrin-like"/>
</dbReference>
<dbReference type="RefSeq" id="WP_322936724.1">
    <property type="nucleotide sequence ID" value="NZ_CP141059.1"/>
</dbReference>
<dbReference type="InterPro" id="IPR053206">
    <property type="entry name" value="Dimeric_xanthone_biosynth"/>
</dbReference>
<dbReference type="CDD" id="cd12108">
    <property type="entry name" value="Hr-like"/>
    <property type="match status" value="1"/>
</dbReference>
<evidence type="ECO:0000256" key="1">
    <source>
        <dbReference type="SAM" id="Coils"/>
    </source>
</evidence>
<keyword evidence="4" id="KW-1185">Reference proteome</keyword>
<proteinExistence type="predicted"/>
<evidence type="ECO:0000313" key="4">
    <source>
        <dbReference type="Proteomes" id="UP001327225"/>
    </source>
</evidence>
<dbReference type="EMBL" id="CP141059">
    <property type="protein sequence ID" value="WQQ25288.1"/>
    <property type="molecule type" value="Genomic_DNA"/>
</dbReference>
<feature type="domain" description="Hemerythrin-like" evidence="2">
    <location>
        <begin position="18"/>
        <end position="148"/>
    </location>
</feature>
<dbReference type="Gene3D" id="1.20.120.520">
    <property type="entry name" value="nmb1532 protein domain like"/>
    <property type="match status" value="1"/>
</dbReference>
<dbReference type="PANTHER" id="PTHR38048">
    <property type="entry name" value="EXPRESSED PROTEIN"/>
    <property type="match status" value="1"/>
</dbReference>
<protein>
    <submittedName>
        <fullName evidence="3">Hemerythrin domain-containing protein</fullName>
    </submittedName>
</protein>
<reference evidence="4" key="1">
    <citation type="submission" date="2023-12" db="EMBL/GenBank/DDBJ databases">
        <title>Novel species in genus Nocardioides.</title>
        <authorList>
            <person name="Zhou H."/>
        </authorList>
    </citation>
    <scope>NUCLEOTIDE SEQUENCE [LARGE SCALE GENOMIC DNA]</scope>
    <source>
        <strain evidence="4">HM61</strain>
    </source>
</reference>
<name>A0ABZ0ZLR2_9ACTN</name>
<sequence>MAAIDPTSAAHPALWDMALIHRIFRTGFAELARLVPTIPPADAARVRAAAAHLDFMLVGLRAHHTTEDEHVWPALAARAQPSAELVDRMEAQHHGIHDGIEDVQRRSAAWLDRPTGEAAAALSKAITDMLRQLEEHLDEEERDVVPLLAQHISVEEWTKAGQSAFAKFTPAQRFTATGQMLEVATPAEAAAMMAGLPAPVKVLWALVGRRRYRRYVAAFR</sequence>